<dbReference type="InterPro" id="IPR011009">
    <property type="entry name" value="Kinase-like_dom_sf"/>
</dbReference>
<gene>
    <name evidence="3" type="ORF">RRF57_004692</name>
</gene>
<comment type="caution">
    <text evidence="3">The sequence shown here is derived from an EMBL/GenBank/DDBJ whole genome shotgun (WGS) entry which is preliminary data.</text>
</comment>
<dbReference type="GO" id="GO:0005524">
    <property type="term" value="F:ATP binding"/>
    <property type="evidence" value="ECO:0007669"/>
    <property type="project" value="InterPro"/>
</dbReference>
<evidence type="ECO:0000259" key="2">
    <source>
        <dbReference type="PROSITE" id="PS50011"/>
    </source>
</evidence>
<dbReference type="EMBL" id="JAWHQM010000010">
    <property type="protein sequence ID" value="KAK5628977.1"/>
    <property type="molecule type" value="Genomic_DNA"/>
</dbReference>
<sequence>MPYNRSYVSSFLNLIGIMADGFDDFDDDIQKALGKAELRTFTDEVVKRYFNPATEFIFEKFLGKGSDGLTFLIREKVGYDVIKKRDRNRSRSPNYARIPSPRGARSPSQDLLDGLTDDDLLALIIPPPSPPRPQETARPQGEARARAYGGRERSPRSPSGIVTPPEPSGRRVVLKIDRLAVEQYFFGNDWTLSGGTEAAENNCAKEVTFLERLEDCQHVVNLVAINNNPLITTQPKLKDNHVFYESEWLMEEYLENGSLVQLIEQLNAKCKATPSTAFLPNRILWGLFYCLLKMVVAMAWPDQEGKDMPEECLAEKAFEYTEHNDLHEGNHLAAAREDNDEGELKVADLNLFDIGKVMTILMLPGQWDRLALELVPDRQEKVVIKSPFSQDTFETVAVELLSPSPECNAIEDLLKLLVAACMAVDYQRRPRIVELHDFVRRMASRRDPAYYLAANNNEMVLNQSNQPRFNVENETDKKIRDLVAELIYCPAASVLAE</sequence>
<dbReference type="Proteomes" id="UP001305414">
    <property type="component" value="Unassembled WGS sequence"/>
</dbReference>
<accession>A0AAN7UI67</accession>
<keyword evidence="4" id="KW-1185">Reference proteome</keyword>
<evidence type="ECO:0000313" key="4">
    <source>
        <dbReference type="Proteomes" id="UP001305414"/>
    </source>
</evidence>
<organism evidence="3 4">
    <name type="scientific">Xylaria bambusicola</name>
    <dbReference type="NCBI Taxonomy" id="326684"/>
    <lineage>
        <taxon>Eukaryota</taxon>
        <taxon>Fungi</taxon>
        <taxon>Dikarya</taxon>
        <taxon>Ascomycota</taxon>
        <taxon>Pezizomycotina</taxon>
        <taxon>Sordariomycetes</taxon>
        <taxon>Xylariomycetidae</taxon>
        <taxon>Xylariales</taxon>
        <taxon>Xylariaceae</taxon>
        <taxon>Xylaria</taxon>
    </lineage>
</organism>
<evidence type="ECO:0000313" key="3">
    <source>
        <dbReference type="EMBL" id="KAK5628977.1"/>
    </source>
</evidence>
<proteinExistence type="predicted"/>
<protein>
    <recommendedName>
        <fullName evidence="2">Protein kinase domain-containing protein</fullName>
    </recommendedName>
</protein>
<feature type="compositionally biased region" description="Basic and acidic residues" evidence="1">
    <location>
        <begin position="141"/>
        <end position="155"/>
    </location>
</feature>
<dbReference type="InterPro" id="IPR000719">
    <property type="entry name" value="Prot_kinase_dom"/>
</dbReference>
<dbReference type="PROSITE" id="PS50011">
    <property type="entry name" value="PROTEIN_KINASE_DOM"/>
    <property type="match status" value="1"/>
</dbReference>
<dbReference type="SUPFAM" id="SSF56112">
    <property type="entry name" value="Protein kinase-like (PK-like)"/>
    <property type="match status" value="1"/>
</dbReference>
<reference evidence="3 4" key="1">
    <citation type="submission" date="2023-10" db="EMBL/GenBank/DDBJ databases">
        <title>Draft genome sequence of Xylaria bambusicola isolate GMP-LS, the root and basal stem rot pathogen of sugarcane in Indonesia.</title>
        <authorList>
            <person name="Selvaraj P."/>
            <person name="Muralishankar V."/>
            <person name="Muruganantham S."/>
            <person name="Sp S."/>
            <person name="Haryani S."/>
            <person name="Lau K.J.X."/>
            <person name="Naqvi N.I."/>
        </authorList>
    </citation>
    <scope>NUCLEOTIDE SEQUENCE [LARGE SCALE GENOMIC DNA]</scope>
    <source>
        <strain evidence="3">GMP-LS</strain>
    </source>
</reference>
<evidence type="ECO:0000256" key="1">
    <source>
        <dbReference type="SAM" id="MobiDB-lite"/>
    </source>
</evidence>
<feature type="domain" description="Protein kinase" evidence="2">
    <location>
        <begin position="56"/>
        <end position="469"/>
    </location>
</feature>
<name>A0AAN7UI67_9PEZI</name>
<dbReference type="AlphaFoldDB" id="A0AAN7UI67"/>
<feature type="region of interest" description="Disordered" evidence="1">
    <location>
        <begin position="84"/>
        <end position="168"/>
    </location>
</feature>
<dbReference type="GO" id="GO:0004672">
    <property type="term" value="F:protein kinase activity"/>
    <property type="evidence" value="ECO:0007669"/>
    <property type="project" value="InterPro"/>
</dbReference>